<organism evidence="2 3">
    <name type="scientific">Candidatus Magnetoglobus multicellularis str. Araruama</name>
    <dbReference type="NCBI Taxonomy" id="890399"/>
    <lineage>
        <taxon>Bacteria</taxon>
        <taxon>Pseudomonadati</taxon>
        <taxon>Thermodesulfobacteriota</taxon>
        <taxon>Desulfobacteria</taxon>
        <taxon>Desulfobacterales</taxon>
        <taxon>Desulfobacteraceae</taxon>
        <taxon>Candidatus Magnetoglobus</taxon>
    </lineage>
</organism>
<evidence type="ECO:0000313" key="2">
    <source>
        <dbReference type="EMBL" id="ETR73857.1"/>
    </source>
</evidence>
<name>A0A1V1PG45_9BACT</name>
<accession>A0A1V1PG45</accession>
<feature type="chain" id="PRO_5010723914" description="Lipoprotein" evidence="1">
    <location>
        <begin position="21"/>
        <end position="330"/>
    </location>
</feature>
<evidence type="ECO:0000313" key="3">
    <source>
        <dbReference type="Proteomes" id="UP000189670"/>
    </source>
</evidence>
<dbReference type="Proteomes" id="UP000189670">
    <property type="component" value="Unassembled WGS sequence"/>
</dbReference>
<dbReference type="AlphaFoldDB" id="A0A1V1PG45"/>
<evidence type="ECO:0000256" key="1">
    <source>
        <dbReference type="SAM" id="SignalP"/>
    </source>
</evidence>
<sequence>MKKTIYLLFAIIWMSGNACAGLTRIQTINLQKGWNAIFLEVEPEKINPDDLFANTSIQQVLAYYEKVSPAQYIQDPDEIAFKTKGWYRWVPAAFPQSMLNSLKAMQANQAYLVYSDTDFTWDITGTPKFKQRKWQPDAYNFTGFHVDPQAPPTFFQYFESSKSHEDLIVFTLIGNKWHQLDYPSQVNIVSGKAYWVYCKGGSDYQGPMRIILPPPGNVLNYYLVNTEYDIKIINDTPNPLSFSMIPIVNSDDNEIPVPLSRVTYSKTLEKSFDPLTSYSPEKALESGDSDSIRLAVRRKDMAQSTASNLLKIMDDLGTVRYIQVWAEKSE</sequence>
<evidence type="ECO:0008006" key="4">
    <source>
        <dbReference type="Google" id="ProtNLM"/>
    </source>
</evidence>
<protein>
    <recommendedName>
        <fullName evidence="4">Lipoprotein</fullName>
    </recommendedName>
</protein>
<proteinExistence type="predicted"/>
<keyword evidence="1" id="KW-0732">Signal</keyword>
<gene>
    <name evidence="2" type="ORF">OMM_00639</name>
</gene>
<dbReference type="EMBL" id="ATBP01000035">
    <property type="protein sequence ID" value="ETR73857.1"/>
    <property type="molecule type" value="Genomic_DNA"/>
</dbReference>
<reference evidence="3" key="1">
    <citation type="submission" date="2012-11" db="EMBL/GenBank/DDBJ databases">
        <authorList>
            <person name="Lucero-Rivera Y.E."/>
            <person name="Tovar-Ramirez D."/>
        </authorList>
    </citation>
    <scope>NUCLEOTIDE SEQUENCE [LARGE SCALE GENOMIC DNA]</scope>
    <source>
        <strain evidence="3">Araruama</strain>
    </source>
</reference>
<comment type="caution">
    <text evidence="2">The sequence shown here is derived from an EMBL/GenBank/DDBJ whole genome shotgun (WGS) entry which is preliminary data.</text>
</comment>
<feature type="signal peptide" evidence="1">
    <location>
        <begin position="1"/>
        <end position="20"/>
    </location>
</feature>